<dbReference type="EMBL" id="JBHSCZ010000001">
    <property type="protein sequence ID" value="MFC4261894.1"/>
    <property type="molecule type" value="Genomic_DNA"/>
</dbReference>
<dbReference type="RefSeq" id="WP_379707023.1">
    <property type="nucleotide sequence ID" value="NZ_JBHSCZ010000001.1"/>
</dbReference>
<keyword evidence="2" id="KW-1185">Reference proteome</keyword>
<dbReference type="Proteomes" id="UP001595907">
    <property type="component" value="Unassembled WGS sequence"/>
</dbReference>
<organism evidence="1 2">
    <name type="scientific">Ferruginibacter yonginensis</name>
    <dbReference type="NCBI Taxonomy" id="1310416"/>
    <lineage>
        <taxon>Bacteria</taxon>
        <taxon>Pseudomonadati</taxon>
        <taxon>Bacteroidota</taxon>
        <taxon>Chitinophagia</taxon>
        <taxon>Chitinophagales</taxon>
        <taxon>Chitinophagaceae</taxon>
        <taxon>Ferruginibacter</taxon>
    </lineage>
</organism>
<name>A0ABV8QP41_9BACT</name>
<comment type="caution">
    <text evidence="1">The sequence shown here is derived from an EMBL/GenBank/DDBJ whole genome shotgun (WGS) entry which is preliminary data.</text>
</comment>
<reference evidence="2" key="1">
    <citation type="journal article" date="2019" name="Int. J. Syst. Evol. Microbiol.">
        <title>The Global Catalogue of Microorganisms (GCM) 10K type strain sequencing project: providing services to taxonomists for standard genome sequencing and annotation.</title>
        <authorList>
            <consortium name="The Broad Institute Genomics Platform"/>
            <consortium name="The Broad Institute Genome Sequencing Center for Infectious Disease"/>
            <person name="Wu L."/>
            <person name="Ma J."/>
        </authorList>
    </citation>
    <scope>NUCLEOTIDE SEQUENCE [LARGE SCALE GENOMIC DNA]</scope>
    <source>
        <strain evidence="2">CECT 8289</strain>
    </source>
</reference>
<protein>
    <submittedName>
        <fullName evidence="1">Uncharacterized protein</fullName>
    </submittedName>
</protein>
<accession>A0ABV8QP41</accession>
<sequence length="145" mass="16480">MSQPLPNHPLFSSFVSPYLTKELWEAGIKPPTAFIWVPTSPTEMVLYSYLLDHDGYYRQAYANVNFVTKIGELPYSAFQLNDMNKLLPNYSFEKVGNTYTLLLENMHQVNPVTGNRLPDVFAEMVIQLINTKKLDTATASKLITS</sequence>
<evidence type="ECO:0000313" key="2">
    <source>
        <dbReference type="Proteomes" id="UP001595907"/>
    </source>
</evidence>
<gene>
    <name evidence="1" type="ORF">ACFOWM_03325</name>
</gene>
<proteinExistence type="predicted"/>
<evidence type="ECO:0000313" key="1">
    <source>
        <dbReference type="EMBL" id="MFC4261894.1"/>
    </source>
</evidence>